<protein>
    <submittedName>
        <fullName evidence="3">Glycerophosphoryl diester phosphodiesterase family protein</fullName>
    </submittedName>
</protein>
<keyword evidence="4" id="KW-1185">Reference proteome</keyword>
<proteinExistence type="predicted"/>
<name>A0A0C1QXS2_9CLOT</name>
<dbReference type="PANTHER" id="PTHR46211:SF8">
    <property type="entry name" value="PHOSPHODIESTERASE"/>
    <property type="match status" value="1"/>
</dbReference>
<dbReference type="Gene3D" id="3.20.20.190">
    <property type="entry name" value="Phosphatidylinositol (PI) phosphodiesterase"/>
    <property type="match status" value="1"/>
</dbReference>
<dbReference type="GO" id="GO:0008081">
    <property type="term" value="F:phosphoric diester hydrolase activity"/>
    <property type="evidence" value="ECO:0007669"/>
    <property type="project" value="InterPro"/>
</dbReference>
<dbReference type="STRING" id="29341.RSJ17_02630"/>
<feature type="transmembrane region" description="Helical" evidence="1">
    <location>
        <begin position="80"/>
        <end position="109"/>
    </location>
</feature>
<dbReference type="OrthoDB" id="384721at2"/>
<dbReference type="EMBL" id="AYSO01000018">
    <property type="protein sequence ID" value="KIE45797.1"/>
    <property type="molecule type" value="Genomic_DNA"/>
</dbReference>
<sequence>MKNEKNIRQTSAFKLFLHSYNRLMFTYWENLIFETIYKLLAMVVFIPMISMIFNGLLSIAGFKAITNNELLRFGFSRYGFLTVLILLPIAIILIFLEFSMLIIISYYSNKGKRVLIGDAFIKSLGYLPSIFKYGILGIATYLLLLVPLLNIGIGSTLLPSIEIPNFISGELFKTTTGIISYTIVFAIIIYLNIRWIYSLHIIVLEGNNNFRVAAKKSSKMVKGNYFKIALRVLVSIFIYVLFMLLLISLLAFVLILIYLLLSNIIAEESVISSVITSIFFALVVIAFYISTSIITPFYINLITKLYLDRCDKNKINIEKKNIKTADYNTKSFLVKYKKSFVVFLLLPFVIISFVLPIVIDPFEGGYTDLVIMAHRGSSLHGVENTLEAIEGAINEKADYAEIDVIQTKDNELVVIHDFNLKRLGKVNANISNLTLDEIREVTLKQGDFTGKISTLDEIIKFSKGKIKLNIEVKLHGDEEDFVNKFIGIIKDNDFIEQCVVQSTYFPILKEIKKAEPKLKVGYIIYAGLPKVEFIEVDFLTIEESLVTDKIIHASRLLNKPIYVWTVNSKSSMENFYLLGVDGIVTDDVPTAKEVVAEMKEK</sequence>
<feature type="transmembrane region" description="Helical" evidence="1">
    <location>
        <begin position="273"/>
        <end position="299"/>
    </location>
</feature>
<dbReference type="AlphaFoldDB" id="A0A0C1QXS2"/>
<dbReference type="Proteomes" id="UP000031366">
    <property type="component" value="Unassembled WGS sequence"/>
</dbReference>
<evidence type="ECO:0000313" key="4">
    <source>
        <dbReference type="Proteomes" id="UP000031366"/>
    </source>
</evidence>
<dbReference type="PROSITE" id="PS51704">
    <property type="entry name" value="GP_PDE"/>
    <property type="match status" value="1"/>
</dbReference>
<accession>A0A0C1QXS2</accession>
<keyword evidence="1" id="KW-1133">Transmembrane helix</keyword>
<evidence type="ECO:0000256" key="1">
    <source>
        <dbReference type="SAM" id="Phobius"/>
    </source>
</evidence>
<evidence type="ECO:0000259" key="2">
    <source>
        <dbReference type="PROSITE" id="PS51704"/>
    </source>
</evidence>
<dbReference type="Pfam" id="PF10110">
    <property type="entry name" value="GPDPase_memb"/>
    <property type="match status" value="1"/>
</dbReference>
<feature type="transmembrane region" description="Helical" evidence="1">
    <location>
        <begin position="178"/>
        <end position="197"/>
    </location>
</feature>
<feature type="transmembrane region" description="Helical" evidence="1">
    <location>
        <begin position="130"/>
        <end position="158"/>
    </location>
</feature>
<dbReference type="RefSeq" id="WP_039634910.1">
    <property type="nucleotide sequence ID" value="NZ_AYSO01000018.1"/>
</dbReference>
<keyword evidence="1" id="KW-0812">Transmembrane</keyword>
<dbReference type="GO" id="GO:0006629">
    <property type="term" value="P:lipid metabolic process"/>
    <property type="evidence" value="ECO:0007669"/>
    <property type="project" value="InterPro"/>
</dbReference>
<reference evidence="3 4" key="1">
    <citation type="journal article" date="2015" name="Infect. Genet. Evol.">
        <title>Genomic sequences of six botulinum neurotoxin-producing strains representing three clostridial species illustrate the mobility and diversity of botulinum neurotoxin genes.</title>
        <authorList>
            <person name="Smith T.J."/>
            <person name="Hill K.K."/>
            <person name="Xie G."/>
            <person name="Foley B.T."/>
            <person name="Williamson C.H."/>
            <person name="Foster J.T."/>
            <person name="Johnson S.L."/>
            <person name="Chertkov O."/>
            <person name="Teshima H."/>
            <person name="Gibbons H.S."/>
            <person name="Johnsky L.A."/>
            <person name="Karavis M.A."/>
            <person name="Smith L.A."/>
        </authorList>
    </citation>
    <scope>NUCLEOTIDE SEQUENCE [LARGE SCALE GENOMIC DNA]</scope>
    <source>
        <strain evidence="3 4">CDC 2741</strain>
    </source>
</reference>
<keyword evidence="1" id="KW-0472">Membrane</keyword>
<dbReference type="Pfam" id="PF03009">
    <property type="entry name" value="GDPD"/>
    <property type="match status" value="1"/>
</dbReference>
<dbReference type="SUPFAM" id="SSF51695">
    <property type="entry name" value="PLC-like phosphodiesterases"/>
    <property type="match status" value="1"/>
</dbReference>
<feature type="transmembrane region" description="Helical" evidence="1">
    <location>
        <begin position="340"/>
        <end position="359"/>
    </location>
</feature>
<comment type="caution">
    <text evidence="3">The sequence shown here is derived from an EMBL/GenBank/DDBJ whole genome shotgun (WGS) entry which is preliminary data.</text>
</comment>
<dbReference type="InterPro" id="IPR030395">
    <property type="entry name" value="GP_PDE_dom"/>
</dbReference>
<organism evidence="3 4">
    <name type="scientific">Clostridium argentinense CDC 2741</name>
    <dbReference type="NCBI Taxonomy" id="1418104"/>
    <lineage>
        <taxon>Bacteria</taxon>
        <taxon>Bacillati</taxon>
        <taxon>Bacillota</taxon>
        <taxon>Clostridia</taxon>
        <taxon>Eubacteriales</taxon>
        <taxon>Clostridiaceae</taxon>
        <taxon>Clostridium</taxon>
    </lineage>
</organism>
<dbReference type="InterPro" id="IPR017946">
    <property type="entry name" value="PLC-like_Pdiesterase_TIM-brl"/>
</dbReference>
<dbReference type="PANTHER" id="PTHR46211">
    <property type="entry name" value="GLYCEROPHOSPHORYL DIESTER PHOSPHODIESTERASE"/>
    <property type="match status" value="1"/>
</dbReference>
<dbReference type="CDD" id="cd08579">
    <property type="entry name" value="GDPD_memb_like"/>
    <property type="match status" value="1"/>
</dbReference>
<dbReference type="InterPro" id="IPR018476">
    <property type="entry name" value="GlyceroP-diester-Pdiesterase_M"/>
</dbReference>
<evidence type="ECO:0000313" key="3">
    <source>
        <dbReference type="EMBL" id="KIE45797.1"/>
    </source>
</evidence>
<gene>
    <name evidence="3" type="ORF">U732_2442</name>
</gene>
<feature type="transmembrane region" description="Helical" evidence="1">
    <location>
        <begin position="228"/>
        <end position="261"/>
    </location>
</feature>
<feature type="domain" description="GP-PDE" evidence="2">
    <location>
        <begin position="369"/>
        <end position="595"/>
    </location>
</feature>
<feature type="transmembrane region" description="Helical" evidence="1">
    <location>
        <begin position="39"/>
        <end position="60"/>
    </location>
</feature>